<gene>
    <name evidence="1" type="ORF">DU478_19955</name>
</gene>
<reference evidence="1 2" key="1">
    <citation type="submission" date="2018-07" db="EMBL/GenBank/DDBJ databases">
        <title>Thalassococcus profundi sp. nov., a marine bacterium isolated from deep seawater of Okinawa Trough.</title>
        <authorList>
            <person name="Yu M."/>
        </authorList>
    </citation>
    <scope>NUCLEOTIDE SEQUENCE [LARGE SCALE GENOMIC DNA]</scope>
    <source>
        <strain evidence="1 2">WRAS1</strain>
    </source>
</reference>
<protein>
    <submittedName>
        <fullName evidence="1">Uncharacterized protein</fullName>
    </submittedName>
</protein>
<accession>A0A369TIS7</accession>
<comment type="caution">
    <text evidence="1">The sequence shown here is derived from an EMBL/GenBank/DDBJ whole genome shotgun (WGS) entry which is preliminary data.</text>
</comment>
<proteinExistence type="predicted"/>
<dbReference type="Proteomes" id="UP000253977">
    <property type="component" value="Unassembled WGS sequence"/>
</dbReference>
<dbReference type="AlphaFoldDB" id="A0A369TIS7"/>
<evidence type="ECO:0000313" key="1">
    <source>
        <dbReference type="EMBL" id="RDD64534.1"/>
    </source>
</evidence>
<keyword evidence="2" id="KW-1185">Reference proteome</keyword>
<sequence>MYGINVREFDDLDFETSHLTETVRQQLGARCALRVLPFFWAAENVPRFEAVALAALRQLLSVEVSSTTSAYSVFPYDFPHDFLVRHEHTFDYDIRPVELLDRDAAHRVECVWNCIGAINPGARQSIGMSAQWEASVLEENEPTSALLKDIALVSETDQPLGETSLWPGTGPHEDVGPLLARFPGGEDGKDDGWGFWRRWYRGALYGSHLHPDLQRDVASIPNRVWDAGVVTLAREIARIELIHELKQEIVALKAQLNSAQATETAPNRLHNQPPEAVEEEAQVVRREITLVWQQVEALEDEIAKPDPSASVLLGIANALWSASLKIAAYCAELGDTALRSTAKWAGPVGAAYLATPDGLQRISRLATELAKAIAGG</sequence>
<name>A0A369TIS7_9RHOB</name>
<organism evidence="1 2">
    <name type="scientific">Thalassococcus profundi</name>
    <dbReference type="NCBI Taxonomy" id="2282382"/>
    <lineage>
        <taxon>Bacteria</taxon>
        <taxon>Pseudomonadati</taxon>
        <taxon>Pseudomonadota</taxon>
        <taxon>Alphaproteobacteria</taxon>
        <taxon>Rhodobacterales</taxon>
        <taxon>Roseobacteraceae</taxon>
        <taxon>Thalassococcus</taxon>
    </lineage>
</organism>
<dbReference type="EMBL" id="QPMK01000021">
    <property type="protein sequence ID" value="RDD64534.1"/>
    <property type="molecule type" value="Genomic_DNA"/>
</dbReference>
<evidence type="ECO:0000313" key="2">
    <source>
        <dbReference type="Proteomes" id="UP000253977"/>
    </source>
</evidence>